<evidence type="ECO:0000256" key="6">
    <source>
        <dbReference type="ARBA" id="ARBA00023180"/>
    </source>
</evidence>
<keyword evidence="6" id="KW-0325">Glycoprotein</keyword>
<keyword evidence="3" id="KW-0732">Signal</keyword>
<dbReference type="Proteomes" id="UP001220940">
    <property type="component" value="Unassembled WGS sequence"/>
</dbReference>
<evidence type="ECO:0000256" key="7">
    <source>
        <dbReference type="SAM" id="Phobius"/>
    </source>
</evidence>
<name>A0ABT5G9N5_9MOLU</name>
<accession>A0ABT5G9N5</accession>
<evidence type="ECO:0000256" key="3">
    <source>
        <dbReference type="ARBA" id="ARBA00022729"/>
    </source>
</evidence>
<feature type="transmembrane region" description="Helical" evidence="7">
    <location>
        <begin position="36"/>
        <end position="55"/>
    </location>
</feature>
<keyword evidence="5 7" id="KW-0472">Membrane</keyword>
<evidence type="ECO:0000256" key="5">
    <source>
        <dbReference type="ARBA" id="ARBA00023136"/>
    </source>
</evidence>
<dbReference type="Pfam" id="PF05154">
    <property type="entry name" value="TM2"/>
    <property type="match status" value="1"/>
</dbReference>
<dbReference type="PANTHER" id="PTHR21016">
    <property type="entry name" value="BETA-AMYLOID BINDING PROTEIN-RELATED"/>
    <property type="match status" value="1"/>
</dbReference>
<protein>
    <submittedName>
        <fullName evidence="9">TM2 domain-containing protein</fullName>
    </submittedName>
</protein>
<evidence type="ECO:0000313" key="9">
    <source>
        <dbReference type="EMBL" id="MDC4181615.1"/>
    </source>
</evidence>
<dbReference type="PANTHER" id="PTHR21016:SF7">
    <property type="entry name" value="TM2 DOMAIN-CONTAINING PROTEIN 3"/>
    <property type="match status" value="1"/>
</dbReference>
<evidence type="ECO:0000313" key="10">
    <source>
        <dbReference type="Proteomes" id="UP001220940"/>
    </source>
</evidence>
<dbReference type="InterPro" id="IPR050932">
    <property type="entry name" value="TM2D1-3-like"/>
</dbReference>
<keyword evidence="4 7" id="KW-1133">Transmembrane helix</keyword>
<feature type="domain" description="TM2" evidence="8">
    <location>
        <begin position="2"/>
        <end position="51"/>
    </location>
</feature>
<dbReference type="InterPro" id="IPR007829">
    <property type="entry name" value="TM2"/>
</dbReference>
<evidence type="ECO:0000256" key="1">
    <source>
        <dbReference type="ARBA" id="ARBA00004141"/>
    </source>
</evidence>
<dbReference type="RefSeq" id="WP_255034489.1">
    <property type="nucleotide sequence ID" value="NZ_CP101414.1"/>
</dbReference>
<evidence type="ECO:0000259" key="8">
    <source>
        <dbReference type="Pfam" id="PF05154"/>
    </source>
</evidence>
<dbReference type="EMBL" id="JAJHZM010000001">
    <property type="protein sequence ID" value="MDC4181615.1"/>
    <property type="molecule type" value="Genomic_DNA"/>
</dbReference>
<evidence type="ECO:0000256" key="2">
    <source>
        <dbReference type="ARBA" id="ARBA00022692"/>
    </source>
</evidence>
<keyword evidence="10" id="KW-1185">Reference proteome</keyword>
<reference evidence="9" key="1">
    <citation type="submission" date="2021-11" db="EMBL/GenBank/DDBJ databases">
        <title>Description of Mycoplasma bradburyaesp. nov.from sea birds: a tribute to a great mycoplasmologist.</title>
        <authorList>
            <person name="Ramirez A.S."/>
            <person name="Poveda C."/>
            <person name="Suarez-Perez A."/>
            <person name="Rosales R.S."/>
            <person name="Dijkman R."/>
            <person name="Feberwee A."/>
            <person name="Spergser J."/>
            <person name="Szostak M.P."/>
            <person name="Ressel L."/>
            <person name="Calabuig P."/>
            <person name="Catania S."/>
            <person name="Gobbo F."/>
            <person name="Timofte D."/>
            <person name="Poveda J.B."/>
        </authorList>
    </citation>
    <scope>NUCLEOTIDE SEQUENCE [LARGE SCALE GENOMIC DNA]</scope>
    <source>
        <strain evidence="9">T158</strain>
    </source>
</reference>
<comment type="subcellular location">
    <subcellularLocation>
        <location evidence="1">Membrane</location>
        <topology evidence="1">Multi-pass membrane protein</topology>
    </subcellularLocation>
</comment>
<comment type="caution">
    <text evidence="9">The sequence shown here is derived from an EMBL/GenBank/DDBJ whole genome shotgun (WGS) entry which is preliminary data.</text>
</comment>
<evidence type="ECO:0000256" key="4">
    <source>
        <dbReference type="ARBA" id="ARBA00022989"/>
    </source>
</evidence>
<proteinExistence type="predicted"/>
<gene>
    <name evidence="9" type="ORF">LNO68_00215</name>
</gene>
<sequence>MSQKSRLVLSLLSFFLGGLGVDRFYAGRIGLGIAKLLTAGGLGIWAMIDFVLAICGKMKDENGQLISDWKA</sequence>
<organism evidence="9 10">
    <name type="scientific">Mycoplasma bradburyae</name>
    <dbReference type="NCBI Taxonomy" id="2963128"/>
    <lineage>
        <taxon>Bacteria</taxon>
        <taxon>Bacillati</taxon>
        <taxon>Mycoplasmatota</taxon>
        <taxon>Mollicutes</taxon>
        <taxon>Mycoplasmataceae</taxon>
        <taxon>Mycoplasma</taxon>
    </lineage>
</organism>
<keyword evidence="2 7" id="KW-0812">Transmembrane</keyword>